<organism evidence="4 5">
    <name type="scientific">Salvator merianae</name>
    <name type="common">Argentine black and white tegu</name>
    <name type="synonym">Tupinambis merianae</name>
    <dbReference type="NCBI Taxonomy" id="96440"/>
    <lineage>
        <taxon>Eukaryota</taxon>
        <taxon>Metazoa</taxon>
        <taxon>Chordata</taxon>
        <taxon>Craniata</taxon>
        <taxon>Vertebrata</taxon>
        <taxon>Euteleostomi</taxon>
        <taxon>Lepidosauria</taxon>
        <taxon>Squamata</taxon>
        <taxon>Bifurcata</taxon>
        <taxon>Unidentata</taxon>
        <taxon>Episquamata</taxon>
        <taxon>Laterata</taxon>
        <taxon>Teiioidea</taxon>
        <taxon>Teiidae</taxon>
        <taxon>Salvator</taxon>
    </lineage>
</organism>
<feature type="domain" description="Sushi" evidence="3">
    <location>
        <begin position="44"/>
        <end position="106"/>
    </location>
</feature>
<comment type="caution">
    <text evidence="2">Lacks conserved residue(s) required for the propagation of feature annotation.</text>
</comment>
<reference evidence="4" key="2">
    <citation type="submission" date="2025-09" db="UniProtKB">
        <authorList>
            <consortium name="Ensembl"/>
        </authorList>
    </citation>
    <scope>IDENTIFICATION</scope>
</reference>
<name>A0A8D0DIW4_SALMN</name>
<evidence type="ECO:0000313" key="4">
    <source>
        <dbReference type="Ensembl" id="ENSSMRP00000007454.1"/>
    </source>
</evidence>
<dbReference type="InterPro" id="IPR000436">
    <property type="entry name" value="Sushi_SCR_CCP_dom"/>
</dbReference>
<dbReference type="Gene3D" id="2.10.70.10">
    <property type="entry name" value="Complement Module, domain 1"/>
    <property type="match status" value="1"/>
</dbReference>
<evidence type="ECO:0000259" key="3">
    <source>
        <dbReference type="PROSITE" id="PS50923"/>
    </source>
</evidence>
<evidence type="ECO:0000313" key="5">
    <source>
        <dbReference type="Proteomes" id="UP000694421"/>
    </source>
</evidence>
<keyword evidence="2" id="KW-0768">Sushi</keyword>
<sequence>MVHAPKVKRVYFHTRFASKSVRYPVRSTTLHLTQFHSNFPLSIGSCGPPKRLEFLAKEYKETDTFAIGSTVKFICLPGYIKHPRLSASLTCVRNQEWSEIQEFCRSEFLNINVLVITS</sequence>
<keyword evidence="5" id="KW-1185">Reference proteome</keyword>
<proteinExistence type="predicted"/>
<dbReference type="Pfam" id="PF00084">
    <property type="entry name" value="Sushi"/>
    <property type="match status" value="1"/>
</dbReference>
<dbReference type="CDD" id="cd00033">
    <property type="entry name" value="CCP"/>
    <property type="match status" value="1"/>
</dbReference>
<dbReference type="SUPFAM" id="SSF57535">
    <property type="entry name" value="Complement control module/SCR domain"/>
    <property type="match status" value="1"/>
</dbReference>
<evidence type="ECO:0000256" key="2">
    <source>
        <dbReference type="PROSITE-ProRule" id="PRU00302"/>
    </source>
</evidence>
<keyword evidence="1" id="KW-1015">Disulfide bond</keyword>
<evidence type="ECO:0000256" key="1">
    <source>
        <dbReference type="ARBA" id="ARBA00023157"/>
    </source>
</evidence>
<dbReference type="Ensembl" id="ENSSMRT00000008723.1">
    <property type="protein sequence ID" value="ENSSMRP00000007454.1"/>
    <property type="gene ID" value="ENSSMRG00000005986.1"/>
</dbReference>
<accession>A0A8D0DIW4</accession>
<dbReference type="OMA" id="ELHNDAY"/>
<dbReference type="SMART" id="SM00032">
    <property type="entry name" value="CCP"/>
    <property type="match status" value="1"/>
</dbReference>
<dbReference type="PROSITE" id="PS50923">
    <property type="entry name" value="SUSHI"/>
    <property type="match status" value="1"/>
</dbReference>
<protein>
    <recommendedName>
        <fullName evidence="3">Sushi domain-containing protein</fullName>
    </recommendedName>
</protein>
<reference evidence="4" key="1">
    <citation type="submission" date="2025-08" db="UniProtKB">
        <authorList>
            <consortium name="Ensembl"/>
        </authorList>
    </citation>
    <scope>IDENTIFICATION</scope>
</reference>
<dbReference type="GeneTree" id="ENSGT00960000187663"/>
<dbReference type="AlphaFoldDB" id="A0A8D0DIW4"/>
<dbReference type="Proteomes" id="UP000694421">
    <property type="component" value="Unplaced"/>
</dbReference>
<dbReference type="InterPro" id="IPR035976">
    <property type="entry name" value="Sushi/SCR/CCP_sf"/>
</dbReference>